<dbReference type="InterPro" id="IPR018495">
    <property type="entry name" value="Succ_DH_cyt_bsu_CS"/>
</dbReference>
<dbReference type="GO" id="GO:0006121">
    <property type="term" value="P:mitochondrial electron transport, succinate to ubiquinone"/>
    <property type="evidence" value="ECO:0007669"/>
    <property type="project" value="TreeGrafter"/>
</dbReference>
<accession>A0AAX4H4V1</accession>
<keyword evidence="7 10" id="KW-0472">Membrane</keyword>
<dbReference type="GeneID" id="88171772"/>
<keyword evidence="6 8" id="KW-0408">Iron</keyword>
<evidence type="ECO:0000256" key="9">
    <source>
        <dbReference type="SAM" id="MobiDB-lite"/>
    </source>
</evidence>
<name>A0AAX4H4V1_9ASCO</name>
<comment type="subcellular location">
    <subcellularLocation>
        <location evidence="1">Membrane</location>
        <topology evidence="1">Multi-pass membrane protein</topology>
    </subcellularLocation>
</comment>
<dbReference type="PROSITE" id="PS01000">
    <property type="entry name" value="SDH_CYT_1"/>
    <property type="match status" value="1"/>
</dbReference>
<keyword evidence="5 10" id="KW-1133">Transmembrane helix</keyword>
<reference evidence="11 12" key="1">
    <citation type="submission" date="2023-10" db="EMBL/GenBank/DDBJ databases">
        <title>Draft Genome Sequence of Candida saopaulonensis from a very Premature Infant with Sepsis.</title>
        <authorList>
            <person name="Ning Y."/>
            <person name="Dai R."/>
            <person name="Xiao M."/>
            <person name="Xu Y."/>
            <person name="Yan Q."/>
            <person name="Zhang L."/>
        </authorList>
    </citation>
    <scope>NUCLEOTIDE SEQUENCE [LARGE SCALE GENOMIC DNA]</scope>
    <source>
        <strain evidence="11 12">19XY460</strain>
    </source>
</reference>
<dbReference type="CDD" id="cd03499">
    <property type="entry name" value="SQR_TypeC_SdhC"/>
    <property type="match status" value="1"/>
</dbReference>
<feature type="transmembrane region" description="Helical" evidence="10">
    <location>
        <begin position="80"/>
        <end position="106"/>
    </location>
</feature>
<proteinExistence type="predicted"/>
<dbReference type="PIRSF" id="PIRSF000178">
    <property type="entry name" value="SDH_cyt_b560"/>
    <property type="match status" value="1"/>
</dbReference>
<dbReference type="GO" id="GO:0006099">
    <property type="term" value="P:tricarboxylic acid cycle"/>
    <property type="evidence" value="ECO:0007669"/>
    <property type="project" value="InterPro"/>
</dbReference>
<feature type="region of interest" description="Disordered" evidence="9">
    <location>
        <begin position="1"/>
        <end position="23"/>
    </location>
</feature>
<evidence type="ECO:0000256" key="6">
    <source>
        <dbReference type="ARBA" id="ARBA00023004"/>
    </source>
</evidence>
<dbReference type="SUPFAM" id="SSF81343">
    <property type="entry name" value="Fumarate reductase respiratory complex transmembrane subunits"/>
    <property type="match status" value="1"/>
</dbReference>
<keyword evidence="12" id="KW-1185">Reference proteome</keyword>
<dbReference type="Gene3D" id="1.20.1300.10">
    <property type="entry name" value="Fumarate reductase/succinate dehydrogenase, transmembrane subunit"/>
    <property type="match status" value="1"/>
</dbReference>
<keyword evidence="4 8" id="KW-0479">Metal-binding</keyword>
<keyword evidence="3 10" id="KW-0812">Transmembrane</keyword>
<feature type="transmembrane region" description="Helical" evidence="10">
    <location>
        <begin position="53"/>
        <end position="74"/>
    </location>
</feature>
<evidence type="ECO:0000256" key="10">
    <source>
        <dbReference type="SAM" id="Phobius"/>
    </source>
</evidence>
<dbReference type="PROSITE" id="PS01001">
    <property type="entry name" value="SDH_CYT_2"/>
    <property type="match status" value="1"/>
</dbReference>
<dbReference type="GO" id="GO:0046872">
    <property type="term" value="F:metal ion binding"/>
    <property type="evidence" value="ECO:0007669"/>
    <property type="project" value="UniProtKB-KW"/>
</dbReference>
<evidence type="ECO:0000256" key="7">
    <source>
        <dbReference type="ARBA" id="ARBA00023136"/>
    </source>
</evidence>
<dbReference type="KEGG" id="asau:88171772"/>
<evidence type="ECO:0000256" key="3">
    <source>
        <dbReference type="ARBA" id="ARBA00022692"/>
    </source>
</evidence>
<dbReference type="AlphaFoldDB" id="A0AAX4H4V1"/>
<dbReference type="Proteomes" id="UP001338582">
    <property type="component" value="Chromosome 1"/>
</dbReference>
<evidence type="ECO:0000256" key="8">
    <source>
        <dbReference type="PIRSR" id="PIRSR000178-1"/>
    </source>
</evidence>
<gene>
    <name evidence="11" type="ORF">PUMCH_000704</name>
</gene>
<dbReference type="EMBL" id="CP138894">
    <property type="protein sequence ID" value="WPK23463.1"/>
    <property type="molecule type" value="Genomic_DNA"/>
</dbReference>
<evidence type="ECO:0000313" key="11">
    <source>
        <dbReference type="EMBL" id="WPK23463.1"/>
    </source>
</evidence>
<dbReference type="Pfam" id="PF01127">
    <property type="entry name" value="Sdh_cyt"/>
    <property type="match status" value="1"/>
</dbReference>
<feature type="transmembrane region" description="Helical" evidence="10">
    <location>
        <begin position="127"/>
        <end position="148"/>
    </location>
</feature>
<feature type="compositionally biased region" description="Polar residues" evidence="9">
    <location>
        <begin position="1"/>
        <end position="11"/>
    </location>
</feature>
<dbReference type="PANTHER" id="PTHR10978">
    <property type="entry name" value="SUCCINATE DEHYDROGENASE CYTOCHROME B560 SUBUNIT"/>
    <property type="match status" value="1"/>
</dbReference>
<keyword evidence="2 8" id="KW-0349">Heme</keyword>
<dbReference type="GO" id="GO:0009055">
    <property type="term" value="F:electron transfer activity"/>
    <property type="evidence" value="ECO:0007669"/>
    <property type="project" value="InterPro"/>
</dbReference>
<evidence type="ECO:0000256" key="5">
    <source>
        <dbReference type="ARBA" id="ARBA00022989"/>
    </source>
</evidence>
<evidence type="ECO:0000256" key="2">
    <source>
        <dbReference type="ARBA" id="ARBA00022617"/>
    </source>
</evidence>
<organism evidence="11 12">
    <name type="scientific">Australozyma saopauloensis</name>
    <dbReference type="NCBI Taxonomy" id="291208"/>
    <lineage>
        <taxon>Eukaryota</taxon>
        <taxon>Fungi</taxon>
        <taxon>Dikarya</taxon>
        <taxon>Ascomycota</taxon>
        <taxon>Saccharomycotina</taxon>
        <taxon>Pichiomycetes</taxon>
        <taxon>Metschnikowiaceae</taxon>
        <taxon>Australozyma</taxon>
    </lineage>
</organism>
<evidence type="ECO:0000256" key="4">
    <source>
        <dbReference type="ARBA" id="ARBA00022723"/>
    </source>
</evidence>
<dbReference type="InterPro" id="IPR000701">
    <property type="entry name" value="SuccDH_FuR_B_TM-su"/>
</dbReference>
<sequence>MASRFTSTVKASHQEEEELLKQQRSRRPVLPHLTIYQPQLTAILSSFHRITGVAMGGAFYALTISYAATSLLSIPFDSAAIVSTVAALPVAVKVLGKAAMAYPFVFHAANGVRHLIWDFGKELTIPGVYRTGYAVLAATAVVGSYFLLW</sequence>
<feature type="binding site" description="axial binding residue" evidence="8">
    <location>
        <position position="107"/>
    </location>
    <ligand>
        <name>heme</name>
        <dbReference type="ChEBI" id="CHEBI:30413"/>
        <note>ligand shared with second transmembrane subunit</note>
    </ligand>
    <ligandPart>
        <name>Fe</name>
        <dbReference type="ChEBI" id="CHEBI:18248"/>
    </ligandPart>
</feature>
<dbReference type="InterPro" id="IPR034804">
    <property type="entry name" value="SQR/QFR_C/D"/>
</dbReference>
<comment type="cofactor">
    <cofactor evidence="8">
        <name>heme</name>
        <dbReference type="ChEBI" id="CHEBI:30413"/>
    </cofactor>
    <text evidence="8">The heme is bound between the two transmembrane subunits.</text>
</comment>
<evidence type="ECO:0000313" key="12">
    <source>
        <dbReference type="Proteomes" id="UP001338582"/>
    </source>
</evidence>
<dbReference type="GO" id="GO:0031966">
    <property type="term" value="C:mitochondrial membrane"/>
    <property type="evidence" value="ECO:0007669"/>
    <property type="project" value="UniProtKB-ARBA"/>
</dbReference>
<dbReference type="InterPro" id="IPR014314">
    <property type="entry name" value="Succ_DH_cytb556"/>
</dbReference>
<evidence type="ECO:0000256" key="1">
    <source>
        <dbReference type="ARBA" id="ARBA00004141"/>
    </source>
</evidence>
<dbReference type="PANTHER" id="PTHR10978:SF5">
    <property type="entry name" value="SUCCINATE DEHYDROGENASE CYTOCHROME B560 SUBUNIT, MITOCHONDRIAL"/>
    <property type="match status" value="1"/>
</dbReference>
<dbReference type="NCBIfam" id="TIGR02970">
    <property type="entry name" value="succ_dehyd_cytB"/>
    <property type="match status" value="1"/>
</dbReference>
<dbReference type="RefSeq" id="XP_062875849.1">
    <property type="nucleotide sequence ID" value="XM_063019779.1"/>
</dbReference>
<protein>
    <recommendedName>
        <fullName evidence="13">Cytochrome b560 subunit of succinate dehydrogenase</fullName>
    </recommendedName>
</protein>
<evidence type="ECO:0008006" key="13">
    <source>
        <dbReference type="Google" id="ProtNLM"/>
    </source>
</evidence>